<dbReference type="RefSeq" id="WP_006682098.1">
    <property type="nucleotide sequence ID" value="NZ_CAFB01000034.1"/>
</dbReference>
<keyword evidence="3" id="KW-0418">Kinase</keyword>
<organism evidence="6 7">
    <name type="scientific">Candidatus Glomeribacter gigasporarum BEG34</name>
    <dbReference type="NCBI Taxonomy" id="1070319"/>
    <lineage>
        <taxon>Bacteria</taxon>
        <taxon>Pseudomonadati</taxon>
        <taxon>Pseudomonadota</taxon>
        <taxon>Betaproteobacteria</taxon>
        <taxon>Burkholderiales</taxon>
        <taxon>Burkholderiaceae</taxon>
        <taxon>Candidatus Glomeribacter</taxon>
    </lineage>
</organism>
<dbReference type="Proteomes" id="UP000054051">
    <property type="component" value="Unassembled WGS sequence"/>
</dbReference>
<feature type="domain" description="HipA-like C-terminal" evidence="4">
    <location>
        <begin position="161"/>
        <end position="363"/>
    </location>
</feature>
<proteinExistence type="inferred from homology"/>
<dbReference type="GO" id="GO:0005829">
    <property type="term" value="C:cytosol"/>
    <property type="evidence" value="ECO:0007669"/>
    <property type="project" value="TreeGrafter"/>
</dbReference>
<evidence type="ECO:0000256" key="1">
    <source>
        <dbReference type="ARBA" id="ARBA00010164"/>
    </source>
</evidence>
<protein>
    <submittedName>
        <fullName evidence="6">HipA protein</fullName>
    </submittedName>
</protein>
<keyword evidence="7" id="KW-1185">Reference proteome</keyword>
<accession>G2J7T2</accession>
<comment type="caution">
    <text evidence="6">The sequence shown here is derived from an EMBL/GenBank/DDBJ whole genome shotgun (WGS) entry which is preliminary data.</text>
</comment>
<comment type="similarity">
    <text evidence="1">Belongs to the HipA Ser/Thr kinase family.</text>
</comment>
<dbReference type="Pfam" id="PF13657">
    <property type="entry name" value="Couple_hipA"/>
    <property type="match status" value="1"/>
</dbReference>
<dbReference type="EMBL" id="CAFB01000034">
    <property type="protein sequence ID" value="CCD28827.1"/>
    <property type="molecule type" value="Genomic_DNA"/>
</dbReference>
<evidence type="ECO:0000259" key="4">
    <source>
        <dbReference type="Pfam" id="PF07804"/>
    </source>
</evidence>
<dbReference type="STRING" id="1070319.CAGGBEG34_180140"/>
<feature type="domain" description="HipA N-terminal subdomain 1" evidence="5">
    <location>
        <begin position="19"/>
        <end position="112"/>
    </location>
</feature>
<name>G2J7T2_9BURK</name>
<dbReference type="PANTHER" id="PTHR37419:SF8">
    <property type="entry name" value="TOXIN YJJJ"/>
    <property type="match status" value="1"/>
</dbReference>
<sequence>MNNALYVWIYPQSALKPVLCGTLDLIGGRRCLFSYAGKWRASKNAFALSPDLPLKAGQFEPPAGLDLHPVFEDAGPDRWGRQIIDKVFQLPRRSPIDYLATAGEDRIGALGFSSSPDDYVVAKEQAFQAADLADLLRAAQALEHHMPINDEMRRLLRPGASAGGARLKAIIQDRQRHWIAKFPAEGDIADMCAIEHASLRLAQACGISVPESRLVPVRGKNVLLVERFDRTPNGARHHFASARTLLIAQGVDMNDMAYSDLADTARKFSGTPKDDCRQIFWRMTFNVLMENTDDHEKNHAFLLDGKGWKLTPAYDLQPQLQGIDYQQLRVGKWAHEPSIKNILSDCGRFMLTKNEACIEINRVMAVLARWPECFTAAGVSEADIALCRQYVRADAQAIHLLTAEPAEHPMSNQRKSLCARM</sequence>
<evidence type="ECO:0000313" key="6">
    <source>
        <dbReference type="EMBL" id="CCD28827.1"/>
    </source>
</evidence>
<dbReference type="Pfam" id="PF07804">
    <property type="entry name" value="HipA_C"/>
    <property type="match status" value="1"/>
</dbReference>
<evidence type="ECO:0000256" key="2">
    <source>
        <dbReference type="ARBA" id="ARBA00022679"/>
    </source>
</evidence>
<dbReference type="OrthoDB" id="9805913at2"/>
<dbReference type="InterPro" id="IPR017508">
    <property type="entry name" value="HipA_N1"/>
</dbReference>
<dbReference type="AlphaFoldDB" id="G2J7T2"/>
<dbReference type="GO" id="GO:0004674">
    <property type="term" value="F:protein serine/threonine kinase activity"/>
    <property type="evidence" value="ECO:0007669"/>
    <property type="project" value="TreeGrafter"/>
</dbReference>
<dbReference type="PANTHER" id="PTHR37419">
    <property type="entry name" value="SERINE/THREONINE-PROTEIN KINASE TOXIN HIPA"/>
    <property type="match status" value="1"/>
</dbReference>
<evidence type="ECO:0000313" key="7">
    <source>
        <dbReference type="Proteomes" id="UP000054051"/>
    </source>
</evidence>
<dbReference type="Gene3D" id="1.10.1070.20">
    <property type="match status" value="1"/>
</dbReference>
<evidence type="ECO:0000256" key="3">
    <source>
        <dbReference type="ARBA" id="ARBA00022777"/>
    </source>
</evidence>
<gene>
    <name evidence="6" type="primary">hipA</name>
    <name evidence="6" type="ORF">CAGGBEG34_180140</name>
</gene>
<dbReference type="InterPro" id="IPR052028">
    <property type="entry name" value="HipA_Ser/Thr_kinase"/>
</dbReference>
<dbReference type="InterPro" id="IPR012893">
    <property type="entry name" value="HipA-like_C"/>
</dbReference>
<evidence type="ECO:0000259" key="5">
    <source>
        <dbReference type="Pfam" id="PF13657"/>
    </source>
</evidence>
<reference evidence="6 7" key="1">
    <citation type="submission" date="2011-08" db="EMBL/GenBank/DDBJ databases">
        <title>The genome of the obligate endobacterium of an arbuscular mycorrhizal fungus reveals an interphylum network of nutritional interactions.</title>
        <authorList>
            <person name="Ghignone S."/>
            <person name="Salvioli A."/>
            <person name="Anca I."/>
            <person name="Lumini E."/>
            <person name="Ortu G."/>
            <person name="Petiti L."/>
            <person name="Cruveiller S."/>
            <person name="Bianciotto V."/>
            <person name="Piffanelli P."/>
            <person name="Lanfranco L."/>
            <person name="Bonfante P."/>
        </authorList>
    </citation>
    <scope>NUCLEOTIDE SEQUENCE [LARGE SCALE GENOMIC DNA]</scope>
    <source>
        <strain evidence="6 7">BEG34</strain>
    </source>
</reference>
<dbReference type="NCBIfam" id="TIGR03071">
    <property type="entry name" value="couple_hipA"/>
    <property type="match status" value="1"/>
</dbReference>
<keyword evidence="2" id="KW-0808">Transferase</keyword>
<dbReference type="eggNOG" id="COG3550">
    <property type="taxonomic scope" value="Bacteria"/>
</dbReference>